<protein>
    <submittedName>
        <fullName evidence="1">HAD-IA family hydrolase</fullName>
    </submittedName>
</protein>
<dbReference type="SFLD" id="SFLDS00003">
    <property type="entry name" value="Haloacid_Dehalogenase"/>
    <property type="match status" value="1"/>
</dbReference>
<dbReference type="SFLD" id="SFLDG01129">
    <property type="entry name" value="C1.5:_HAD__Beta-PGM__Phosphata"/>
    <property type="match status" value="1"/>
</dbReference>
<evidence type="ECO:0000313" key="2">
    <source>
        <dbReference type="Proteomes" id="UP000318801"/>
    </source>
</evidence>
<dbReference type="GO" id="GO:0005829">
    <property type="term" value="C:cytosol"/>
    <property type="evidence" value="ECO:0007669"/>
    <property type="project" value="TreeGrafter"/>
</dbReference>
<sequence>MKLVLFDCDGTLVDSLVIIQETMRRTFLDFGYAAPAVEATRATVGLTLDVAIAGLLDKPAIDEEARAMMAHYRSLFSEVRADPSMQESLFEGIADVLERLFEEDEILIGAVTGKSRRGLNHMLDVHNWFSRFPVTRTADDCPSKPHPAMVLECCSEAGIDPADTTVIGDAVFDMQMARSAGARALGVSWGYGQTDALMSAGAERILTSPNDILVQLIGEDHARPFEH</sequence>
<dbReference type="Pfam" id="PF13419">
    <property type="entry name" value="HAD_2"/>
    <property type="match status" value="1"/>
</dbReference>
<dbReference type="PANTHER" id="PTHR43434">
    <property type="entry name" value="PHOSPHOGLYCOLATE PHOSPHATASE"/>
    <property type="match status" value="1"/>
</dbReference>
<dbReference type="GO" id="GO:0008967">
    <property type="term" value="F:phosphoglycolate phosphatase activity"/>
    <property type="evidence" value="ECO:0007669"/>
    <property type="project" value="TreeGrafter"/>
</dbReference>
<dbReference type="NCBIfam" id="TIGR01549">
    <property type="entry name" value="HAD-SF-IA-v1"/>
    <property type="match status" value="1"/>
</dbReference>
<dbReference type="InterPro" id="IPR006439">
    <property type="entry name" value="HAD-SF_hydro_IA"/>
</dbReference>
<dbReference type="InterPro" id="IPR041492">
    <property type="entry name" value="HAD_2"/>
</dbReference>
<accession>A0A506UIP0</accession>
<organism evidence="1 2">
    <name type="scientific">Martelella alba</name>
    <dbReference type="NCBI Taxonomy" id="2590451"/>
    <lineage>
        <taxon>Bacteria</taxon>
        <taxon>Pseudomonadati</taxon>
        <taxon>Pseudomonadota</taxon>
        <taxon>Alphaproteobacteria</taxon>
        <taxon>Hyphomicrobiales</taxon>
        <taxon>Aurantimonadaceae</taxon>
        <taxon>Martelella</taxon>
    </lineage>
</organism>
<name>A0A506UIP0_9HYPH</name>
<dbReference type="InterPro" id="IPR036412">
    <property type="entry name" value="HAD-like_sf"/>
</dbReference>
<dbReference type="SUPFAM" id="SSF56784">
    <property type="entry name" value="HAD-like"/>
    <property type="match status" value="1"/>
</dbReference>
<dbReference type="PANTHER" id="PTHR43434:SF24">
    <property type="entry name" value="HYDROLASE-RELATED"/>
    <property type="match status" value="1"/>
</dbReference>
<dbReference type="EMBL" id="VHLG01000001">
    <property type="protein sequence ID" value="TPW33133.1"/>
    <property type="molecule type" value="Genomic_DNA"/>
</dbReference>
<evidence type="ECO:0000313" key="1">
    <source>
        <dbReference type="EMBL" id="TPW33133.1"/>
    </source>
</evidence>
<dbReference type="InterPro" id="IPR050155">
    <property type="entry name" value="HAD-like_hydrolase_sf"/>
</dbReference>
<dbReference type="OrthoDB" id="9782449at2"/>
<dbReference type="InterPro" id="IPR023198">
    <property type="entry name" value="PGP-like_dom2"/>
</dbReference>
<dbReference type="GO" id="GO:0006281">
    <property type="term" value="P:DNA repair"/>
    <property type="evidence" value="ECO:0007669"/>
    <property type="project" value="TreeGrafter"/>
</dbReference>
<comment type="caution">
    <text evidence="1">The sequence shown here is derived from an EMBL/GenBank/DDBJ whole genome shotgun (WGS) entry which is preliminary data.</text>
</comment>
<gene>
    <name evidence="1" type="ORF">FJU08_00775</name>
</gene>
<dbReference type="Proteomes" id="UP000318801">
    <property type="component" value="Unassembled WGS sequence"/>
</dbReference>
<keyword evidence="2" id="KW-1185">Reference proteome</keyword>
<proteinExistence type="predicted"/>
<dbReference type="RefSeq" id="WP_141147068.1">
    <property type="nucleotide sequence ID" value="NZ_VHLG01000001.1"/>
</dbReference>
<dbReference type="Gene3D" id="1.10.150.240">
    <property type="entry name" value="Putative phosphatase, domain 2"/>
    <property type="match status" value="1"/>
</dbReference>
<dbReference type="AlphaFoldDB" id="A0A506UIP0"/>
<dbReference type="InterPro" id="IPR023214">
    <property type="entry name" value="HAD_sf"/>
</dbReference>
<dbReference type="Gene3D" id="3.40.50.1000">
    <property type="entry name" value="HAD superfamily/HAD-like"/>
    <property type="match status" value="1"/>
</dbReference>
<keyword evidence="1" id="KW-0378">Hydrolase</keyword>
<reference evidence="1 2" key="1">
    <citation type="submission" date="2019-06" db="EMBL/GenBank/DDBJ databases">
        <authorList>
            <person name="Li M."/>
        </authorList>
    </citation>
    <scope>NUCLEOTIDE SEQUENCE [LARGE SCALE GENOMIC DNA]</scope>
    <source>
        <strain evidence="1 2">BGMRC2036</strain>
    </source>
</reference>